<dbReference type="GO" id="GO:0031505">
    <property type="term" value="P:fungal-type cell wall organization"/>
    <property type="evidence" value="ECO:0007669"/>
    <property type="project" value="TreeGrafter"/>
</dbReference>
<evidence type="ECO:0000256" key="1">
    <source>
        <dbReference type="ARBA" id="ARBA00000822"/>
    </source>
</evidence>
<organism evidence="22 23">
    <name type="scientific">Ophiocordyceps unilateralis</name>
    <name type="common">Zombie-ant fungus</name>
    <name type="synonym">Torrubia unilateralis</name>
    <dbReference type="NCBI Taxonomy" id="268505"/>
    <lineage>
        <taxon>Eukaryota</taxon>
        <taxon>Fungi</taxon>
        <taxon>Dikarya</taxon>
        <taxon>Ascomycota</taxon>
        <taxon>Pezizomycotina</taxon>
        <taxon>Sordariomycetes</taxon>
        <taxon>Hypocreomycetidae</taxon>
        <taxon>Hypocreales</taxon>
        <taxon>Ophiocordycipitaceae</taxon>
        <taxon>Ophiocordyceps</taxon>
    </lineage>
</organism>
<evidence type="ECO:0000256" key="11">
    <source>
        <dbReference type="ARBA" id="ARBA00023180"/>
    </source>
</evidence>
<dbReference type="EC" id="3.2.-.-" evidence="16"/>
<dbReference type="InterPro" id="IPR000757">
    <property type="entry name" value="Beta-glucanase-like"/>
</dbReference>
<evidence type="ECO:0000256" key="19">
    <source>
        <dbReference type="SAM" id="MobiDB-lite"/>
    </source>
</evidence>
<keyword evidence="23" id="KW-1185">Reference proteome</keyword>
<dbReference type="PROSITE" id="PS51257">
    <property type="entry name" value="PROKAR_LIPOPROTEIN"/>
    <property type="match status" value="1"/>
</dbReference>
<evidence type="ECO:0000256" key="12">
    <source>
        <dbReference type="ARBA" id="ARBA00023288"/>
    </source>
</evidence>
<feature type="signal peptide" evidence="20">
    <location>
        <begin position="1"/>
        <end position="20"/>
    </location>
</feature>
<dbReference type="PROSITE" id="PS51762">
    <property type="entry name" value="GH16_2"/>
    <property type="match status" value="1"/>
</dbReference>
<comment type="caution">
    <text evidence="22">The sequence shown here is derived from an EMBL/GenBank/DDBJ whole genome shotgun (WGS) entry which is preliminary data.</text>
</comment>
<evidence type="ECO:0000256" key="14">
    <source>
        <dbReference type="ARBA" id="ARBA00023316"/>
    </source>
</evidence>
<keyword evidence="12" id="KW-0449">Lipoprotein</keyword>
<evidence type="ECO:0000256" key="10">
    <source>
        <dbReference type="ARBA" id="ARBA00023157"/>
    </source>
</evidence>
<evidence type="ECO:0000256" key="15">
    <source>
        <dbReference type="ARBA" id="ARBA00038074"/>
    </source>
</evidence>
<dbReference type="PIRSF" id="PIRSF037299">
    <property type="entry name" value="Glycosidase_CRH1_prd"/>
    <property type="match status" value="1"/>
</dbReference>
<dbReference type="InterPro" id="IPR013320">
    <property type="entry name" value="ConA-like_dom_sf"/>
</dbReference>
<feature type="domain" description="GH16" evidence="21">
    <location>
        <begin position="29"/>
        <end position="236"/>
    </location>
</feature>
<evidence type="ECO:0000256" key="9">
    <source>
        <dbReference type="ARBA" id="ARBA00023136"/>
    </source>
</evidence>
<keyword evidence="10 18" id="KW-1015">Disulfide bond</keyword>
<evidence type="ECO:0000256" key="13">
    <source>
        <dbReference type="ARBA" id="ARBA00023295"/>
    </source>
</evidence>
<dbReference type="GO" id="GO:0098552">
    <property type="term" value="C:side of membrane"/>
    <property type="evidence" value="ECO:0007669"/>
    <property type="project" value="UniProtKB-KW"/>
</dbReference>
<evidence type="ECO:0000313" key="23">
    <source>
        <dbReference type="Proteomes" id="UP000037136"/>
    </source>
</evidence>
<feature type="region of interest" description="Disordered" evidence="19">
    <location>
        <begin position="266"/>
        <end position="302"/>
    </location>
</feature>
<evidence type="ECO:0000259" key="21">
    <source>
        <dbReference type="PROSITE" id="PS51762"/>
    </source>
</evidence>
<evidence type="ECO:0000256" key="8">
    <source>
        <dbReference type="ARBA" id="ARBA00022801"/>
    </source>
</evidence>
<evidence type="ECO:0000256" key="16">
    <source>
        <dbReference type="PIRNR" id="PIRNR037299"/>
    </source>
</evidence>
<feature type="active site" description="Nucleophile" evidence="17">
    <location>
        <position position="118"/>
    </location>
</feature>
<feature type="compositionally biased region" description="Basic and acidic residues" evidence="19">
    <location>
        <begin position="266"/>
        <end position="295"/>
    </location>
</feature>
<comment type="subcellular location">
    <subcellularLocation>
        <location evidence="2">Cell envelope</location>
    </subcellularLocation>
    <subcellularLocation>
        <location evidence="3">Membrane</location>
        <topology evidence="3">Lipid-anchor</topology>
        <topology evidence="3">GPI-anchor</topology>
    </subcellularLocation>
</comment>
<feature type="compositionally biased region" description="Low complexity" evidence="19">
    <location>
        <begin position="314"/>
        <end position="329"/>
    </location>
</feature>
<keyword evidence="13" id="KW-0326">Glycosidase</keyword>
<comment type="catalytic activity">
    <reaction evidence="1">
        <text>Random endo-hydrolysis of N-acetyl-beta-D-glucosaminide (1-&gt;4)-beta-linkages in chitin and chitodextrins.</text>
        <dbReference type="EC" id="3.2.1.14"/>
    </reaction>
</comment>
<evidence type="ECO:0000256" key="4">
    <source>
        <dbReference type="ARBA" id="ARBA00022622"/>
    </source>
</evidence>
<reference evidence="22 23" key="2">
    <citation type="journal article" date="2017" name="Sci. Rep.">
        <title>Ant-infecting Ophiocordyceps genomes reveal a high diversity of potential behavioral manipulation genes and a possible major role for enterotoxins.</title>
        <authorList>
            <person name="de Bekker C."/>
            <person name="Ohm R.A."/>
            <person name="Evans H.C."/>
            <person name="Brachmann A."/>
            <person name="Hughes D.P."/>
        </authorList>
    </citation>
    <scope>NUCLEOTIDE SEQUENCE [LARGE SCALE GENOMIC DNA]</scope>
    <source>
        <strain evidence="22 23">SC16a</strain>
    </source>
</reference>
<dbReference type="GO" id="GO:0016757">
    <property type="term" value="F:glycosyltransferase activity"/>
    <property type="evidence" value="ECO:0007669"/>
    <property type="project" value="UniProtKB-KW"/>
</dbReference>
<evidence type="ECO:0000256" key="18">
    <source>
        <dbReference type="PIRSR" id="PIRSR037299-2"/>
    </source>
</evidence>
<dbReference type="GO" id="GO:0008843">
    <property type="term" value="F:endochitinase activity"/>
    <property type="evidence" value="ECO:0007669"/>
    <property type="project" value="UniProtKB-EC"/>
</dbReference>
<dbReference type="InterPro" id="IPR017168">
    <property type="entry name" value="CHR-like"/>
</dbReference>
<keyword evidence="4" id="KW-0336">GPI-anchor</keyword>
<dbReference type="GO" id="GO:0005975">
    <property type="term" value="P:carbohydrate metabolic process"/>
    <property type="evidence" value="ECO:0007669"/>
    <property type="project" value="InterPro"/>
</dbReference>
<evidence type="ECO:0000256" key="2">
    <source>
        <dbReference type="ARBA" id="ARBA00004196"/>
    </source>
</evidence>
<keyword evidence="8 16" id="KW-0378">Hydrolase</keyword>
<dbReference type="STRING" id="268505.A0A2A9PF68"/>
<evidence type="ECO:0000256" key="20">
    <source>
        <dbReference type="SAM" id="SignalP"/>
    </source>
</evidence>
<dbReference type="AlphaFoldDB" id="A0A2A9PF68"/>
<reference evidence="22 23" key="1">
    <citation type="journal article" date="2015" name="BMC Genomics">
        <title>Gene expression during zombie ant biting behavior reflects the complexity underlying fungal parasitic behavioral manipulation.</title>
        <authorList>
            <person name="de Bekker C."/>
            <person name="Ohm R.A."/>
            <person name="Loreto R.G."/>
            <person name="Sebastian A."/>
            <person name="Albert I."/>
            <person name="Merrow M."/>
            <person name="Brachmann A."/>
            <person name="Hughes D.P."/>
        </authorList>
    </citation>
    <scope>NUCLEOTIDE SEQUENCE [LARGE SCALE GENOMIC DNA]</scope>
    <source>
        <strain evidence="22 23">SC16a</strain>
    </source>
</reference>
<evidence type="ECO:0000256" key="6">
    <source>
        <dbReference type="ARBA" id="ARBA00022679"/>
    </source>
</evidence>
<evidence type="ECO:0000313" key="22">
    <source>
        <dbReference type="EMBL" id="PFH59978.1"/>
    </source>
</evidence>
<dbReference type="Proteomes" id="UP000037136">
    <property type="component" value="Unassembled WGS sequence"/>
</dbReference>
<evidence type="ECO:0000256" key="7">
    <source>
        <dbReference type="ARBA" id="ARBA00022729"/>
    </source>
</evidence>
<dbReference type="CDD" id="cd02183">
    <property type="entry name" value="GH16_fungal_CRH1_transglycosylase"/>
    <property type="match status" value="1"/>
</dbReference>
<keyword evidence="11" id="KW-0325">Glycoprotein</keyword>
<dbReference type="Pfam" id="PF00722">
    <property type="entry name" value="Glyco_hydro_16"/>
    <property type="match status" value="1"/>
</dbReference>
<evidence type="ECO:0000256" key="3">
    <source>
        <dbReference type="ARBA" id="ARBA00004589"/>
    </source>
</evidence>
<keyword evidence="9 16" id="KW-0472">Membrane</keyword>
<dbReference type="InterPro" id="IPR050546">
    <property type="entry name" value="Glycosyl_Hydrlase_16"/>
</dbReference>
<keyword evidence="7 20" id="KW-0732">Signal</keyword>
<keyword evidence="14" id="KW-0961">Cell wall biogenesis/degradation</keyword>
<feature type="region of interest" description="Disordered" evidence="19">
    <location>
        <begin position="314"/>
        <end position="370"/>
    </location>
</feature>
<proteinExistence type="inferred from homology"/>
<feature type="active site" description="Proton donor" evidence="17">
    <location>
        <position position="122"/>
    </location>
</feature>
<protein>
    <recommendedName>
        <fullName evidence="16">Crh-like protein</fullName>
        <ecNumber evidence="16">3.2.-.-</ecNumber>
    </recommendedName>
</protein>
<dbReference type="SUPFAM" id="SSF49899">
    <property type="entry name" value="Concanavalin A-like lectins/glucanases"/>
    <property type="match status" value="1"/>
</dbReference>
<dbReference type="Gene3D" id="2.60.120.200">
    <property type="match status" value="1"/>
</dbReference>
<dbReference type="EMBL" id="LAZP02000160">
    <property type="protein sequence ID" value="PFH59978.1"/>
    <property type="molecule type" value="Genomic_DNA"/>
</dbReference>
<feature type="compositionally biased region" description="Low complexity" evidence="19">
    <location>
        <begin position="349"/>
        <end position="364"/>
    </location>
</feature>
<keyword evidence="5" id="KW-0328">Glycosyltransferase</keyword>
<keyword evidence="6" id="KW-0808">Transferase</keyword>
<gene>
    <name evidence="22" type="ORF">XA68_11653</name>
</gene>
<evidence type="ECO:0000256" key="5">
    <source>
        <dbReference type="ARBA" id="ARBA00022676"/>
    </source>
</evidence>
<evidence type="ECO:0000256" key="17">
    <source>
        <dbReference type="PIRSR" id="PIRSR037299-1"/>
    </source>
</evidence>
<feature type="disulfide bond" evidence="18">
    <location>
        <begin position="26"/>
        <end position="33"/>
    </location>
</feature>
<dbReference type="PANTHER" id="PTHR10963:SF68">
    <property type="entry name" value="GLYCOSIDASE CRH1-RELATED"/>
    <property type="match status" value="1"/>
</dbReference>
<name>A0A2A9PF68_OPHUN</name>
<sequence>MKSFSSAAFVAMAASALVSAQTFTACNPLHKKCDPDPAFGNKVECDFTHGECPAFNTQGASLQHGDKGAVFTIKADGDSPTIHTGKYIFFGEVEVEVQAAPGRGIVTSVVLQSDDLDEIDWEWVGANNAQVQTNYFSKGDTTTYDRGATHNVANPIGQFHSYKIKWTPSAIVWSINGQPVRTLTYEAAKGGSTYPQTPMQVKLGSWVAGGAKSSPGTVEWAGGHTDFSQGPFLAYYKRITITDFAGKDSPANGDVRQYVYSDTDRSGSWKSIKVEHGQSKADSKREENGLSDGKDSGSSSHNEIKSVVDQNMSTASSFSSMASKPTSMSRPSNDTSDGPPVRGADRTISGSSSSSSGSSSDSGSPKSTMIPAAAASGLNAASYGSIFLAVAGALALQLLL</sequence>
<dbReference type="GO" id="GO:0009277">
    <property type="term" value="C:fungal-type cell wall"/>
    <property type="evidence" value="ECO:0007669"/>
    <property type="project" value="TreeGrafter"/>
</dbReference>
<dbReference type="PANTHER" id="PTHR10963">
    <property type="entry name" value="GLYCOSYL HYDROLASE-RELATED"/>
    <property type="match status" value="1"/>
</dbReference>
<accession>A0A2A9PF68</accession>
<comment type="similarity">
    <text evidence="15">Belongs to the glycosyl hydrolase 16 family. CRH1 subfamily.</text>
</comment>
<feature type="chain" id="PRO_5012496178" description="Crh-like protein" evidence="20">
    <location>
        <begin position="21"/>
        <end position="400"/>
    </location>
</feature>
<dbReference type="OrthoDB" id="4781at2759"/>